<keyword evidence="2" id="KW-1185">Reference proteome</keyword>
<dbReference type="HOGENOM" id="CLU_3070403_0_0_1"/>
<dbReference type="EMBL" id="KN822955">
    <property type="protein sequence ID" value="KIO32425.1"/>
    <property type="molecule type" value="Genomic_DNA"/>
</dbReference>
<accession>A0A0C3QJG7</accession>
<proteinExistence type="predicted"/>
<evidence type="ECO:0000313" key="1">
    <source>
        <dbReference type="EMBL" id="KIO32425.1"/>
    </source>
</evidence>
<organism evidence="1 2">
    <name type="scientific">Tulasnella calospora MUT 4182</name>
    <dbReference type="NCBI Taxonomy" id="1051891"/>
    <lineage>
        <taxon>Eukaryota</taxon>
        <taxon>Fungi</taxon>
        <taxon>Dikarya</taxon>
        <taxon>Basidiomycota</taxon>
        <taxon>Agaricomycotina</taxon>
        <taxon>Agaricomycetes</taxon>
        <taxon>Cantharellales</taxon>
        <taxon>Tulasnellaceae</taxon>
        <taxon>Tulasnella</taxon>
    </lineage>
</organism>
<evidence type="ECO:0000313" key="2">
    <source>
        <dbReference type="Proteomes" id="UP000054248"/>
    </source>
</evidence>
<name>A0A0C3QJG7_9AGAM</name>
<reference evidence="1 2" key="1">
    <citation type="submission" date="2014-04" db="EMBL/GenBank/DDBJ databases">
        <authorList>
            <consortium name="DOE Joint Genome Institute"/>
            <person name="Kuo A."/>
            <person name="Girlanda M."/>
            <person name="Perotto S."/>
            <person name="Kohler A."/>
            <person name="Nagy L.G."/>
            <person name="Floudas D."/>
            <person name="Copeland A."/>
            <person name="Barry K.W."/>
            <person name="Cichocki N."/>
            <person name="Veneault-Fourrey C."/>
            <person name="LaButti K."/>
            <person name="Lindquist E.A."/>
            <person name="Lipzen A."/>
            <person name="Lundell T."/>
            <person name="Morin E."/>
            <person name="Murat C."/>
            <person name="Sun H."/>
            <person name="Tunlid A."/>
            <person name="Henrissat B."/>
            <person name="Grigoriev I.V."/>
            <person name="Hibbett D.S."/>
            <person name="Martin F."/>
            <person name="Nordberg H.P."/>
            <person name="Cantor M.N."/>
            <person name="Hua S.X."/>
        </authorList>
    </citation>
    <scope>NUCLEOTIDE SEQUENCE [LARGE SCALE GENOMIC DNA]</scope>
    <source>
        <strain evidence="1 2">MUT 4182</strain>
    </source>
</reference>
<protein>
    <submittedName>
        <fullName evidence="1">Uncharacterized protein</fullName>
    </submittedName>
</protein>
<dbReference type="Proteomes" id="UP000054248">
    <property type="component" value="Unassembled WGS sequence"/>
</dbReference>
<sequence>MNSERYGFLATLVKGGAMVTKTESANRSVCASPSGPLRGIHCTLKSVAPSRAP</sequence>
<dbReference type="AlphaFoldDB" id="A0A0C3QJG7"/>
<reference evidence="2" key="2">
    <citation type="submission" date="2015-01" db="EMBL/GenBank/DDBJ databases">
        <title>Evolutionary Origins and Diversification of the Mycorrhizal Mutualists.</title>
        <authorList>
            <consortium name="DOE Joint Genome Institute"/>
            <consortium name="Mycorrhizal Genomics Consortium"/>
            <person name="Kohler A."/>
            <person name="Kuo A."/>
            <person name="Nagy L.G."/>
            <person name="Floudas D."/>
            <person name="Copeland A."/>
            <person name="Barry K.W."/>
            <person name="Cichocki N."/>
            <person name="Veneault-Fourrey C."/>
            <person name="LaButti K."/>
            <person name="Lindquist E.A."/>
            <person name="Lipzen A."/>
            <person name="Lundell T."/>
            <person name="Morin E."/>
            <person name="Murat C."/>
            <person name="Riley R."/>
            <person name="Ohm R."/>
            <person name="Sun H."/>
            <person name="Tunlid A."/>
            <person name="Henrissat B."/>
            <person name="Grigoriev I.V."/>
            <person name="Hibbett D.S."/>
            <person name="Martin F."/>
        </authorList>
    </citation>
    <scope>NUCLEOTIDE SEQUENCE [LARGE SCALE GENOMIC DNA]</scope>
    <source>
        <strain evidence="2">MUT 4182</strain>
    </source>
</reference>
<gene>
    <name evidence="1" type="ORF">M407DRAFT_241476</name>
</gene>